<keyword evidence="3" id="KW-0433">Leucine-rich repeat</keyword>
<dbReference type="Pfam" id="PF23598">
    <property type="entry name" value="LRR_14"/>
    <property type="match status" value="1"/>
</dbReference>
<dbReference type="InterPro" id="IPR055414">
    <property type="entry name" value="LRR_R13L4/SHOC2-like"/>
</dbReference>
<dbReference type="Gene3D" id="3.80.10.10">
    <property type="entry name" value="Ribonuclease Inhibitor"/>
    <property type="match status" value="1"/>
</dbReference>
<organism evidence="9 10">
    <name type="scientific">Striga asiatica</name>
    <name type="common">Asiatic witchweed</name>
    <name type="synonym">Buchnera asiatica</name>
    <dbReference type="NCBI Taxonomy" id="4170"/>
    <lineage>
        <taxon>Eukaryota</taxon>
        <taxon>Viridiplantae</taxon>
        <taxon>Streptophyta</taxon>
        <taxon>Embryophyta</taxon>
        <taxon>Tracheophyta</taxon>
        <taxon>Spermatophyta</taxon>
        <taxon>Magnoliopsida</taxon>
        <taxon>eudicotyledons</taxon>
        <taxon>Gunneridae</taxon>
        <taxon>Pentapetalae</taxon>
        <taxon>asterids</taxon>
        <taxon>lamiids</taxon>
        <taxon>Lamiales</taxon>
        <taxon>Orobanchaceae</taxon>
        <taxon>Buchnereae</taxon>
        <taxon>Striga</taxon>
    </lineage>
</organism>
<keyword evidence="6" id="KW-0472">Membrane</keyword>
<proteinExistence type="predicted"/>
<evidence type="ECO:0000313" key="10">
    <source>
        <dbReference type="Proteomes" id="UP000325081"/>
    </source>
</evidence>
<evidence type="ECO:0000259" key="8">
    <source>
        <dbReference type="Pfam" id="PF23598"/>
    </source>
</evidence>
<name>A0A5A7QC45_STRAF</name>
<keyword evidence="9" id="KW-0418">Kinase</keyword>
<feature type="domain" description="Disease resistance R13L4/SHOC-2-like LRR" evidence="8">
    <location>
        <begin position="96"/>
        <end position="182"/>
    </location>
</feature>
<dbReference type="PANTHER" id="PTHR47988">
    <property type="entry name" value="SOMATIC EMBRYOGENESIS RECEPTOR KINASE 1"/>
    <property type="match status" value="1"/>
</dbReference>
<comment type="subcellular location">
    <subcellularLocation>
        <location evidence="1">Cell membrane</location>
        <topology evidence="1">Single-pass membrane protein</topology>
    </subcellularLocation>
</comment>
<evidence type="ECO:0000256" key="2">
    <source>
        <dbReference type="ARBA" id="ARBA00022475"/>
    </source>
</evidence>
<protein>
    <submittedName>
        <fullName evidence="9">Leucine-rich repeat protein kinase family protein</fullName>
    </submittedName>
</protein>
<feature type="domain" description="Leucine-rich repeat-containing N-terminal plant-type" evidence="7">
    <location>
        <begin position="37"/>
        <end position="72"/>
    </location>
</feature>
<dbReference type="InterPro" id="IPR032675">
    <property type="entry name" value="LRR_dom_sf"/>
</dbReference>
<evidence type="ECO:0000256" key="1">
    <source>
        <dbReference type="ARBA" id="ARBA00004162"/>
    </source>
</evidence>
<dbReference type="Pfam" id="PF08263">
    <property type="entry name" value="LRRNT_2"/>
    <property type="match status" value="1"/>
</dbReference>
<keyword evidence="9" id="KW-0808">Transferase</keyword>
<keyword evidence="2" id="KW-1003">Cell membrane</keyword>
<evidence type="ECO:0000259" key="7">
    <source>
        <dbReference type="Pfam" id="PF08263"/>
    </source>
</evidence>
<keyword evidence="6" id="KW-1133">Transmembrane helix</keyword>
<gene>
    <name evidence="9" type="ORF">STAS_19645</name>
</gene>
<evidence type="ECO:0000256" key="4">
    <source>
        <dbReference type="ARBA" id="ARBA00022729"/>
    </source>
</evidence>
<keyword evidence="5" id="KW-0677">Repeat</keyword>
<comment type="caution">
    <text evidence="9">The sequence shown here is derived from an EMBL/GenBank/DDBJ whole genome shotgun (WGS) entry which is preliminary data.</text>
</comment>
<evidence type="ECO:0000256" key="5">
    <source>
        <dbReference type="ARBA" id="ARBA00022737"/>
    </source>
</evidence>
<accession>A0A5A7QC45</accession>
<dbReference type="Proteomes" id="UP000325081">
    <property type="component" value="Unassembled WGS sequence"/>
</dbReference>
<dbReference type="AlphaFoldDB" id="A0A5A7QC45"/>
<dbReference type="OrthoDB" id="1056777at2759"/>
<keyword evidence="10" id="KW-1185">Reference proteome</keyword>
<dbReference type="EMBL" id="BKCP01006460">
    <property type="protein sequence ID" value="GER42833.1"/>
    <property type="molecule type" value="Genomic_DNA"/>
</dbReference>
<dbReference type="SUPFAM" id="SSF52058">
    <property type="entry name" value="L domain-like"/>
    <property type="match status" value="1"/>
</dbReference>
<sequence length="496" mass="55142">MRKTIRAVKLTYSILRRIIVKIARDERKKKIKTKTMRDALYALRTSLNASANQLQDWNPNQVTPCTWSKITCGANNSVISVVLPYLGFSGTMSPRIGELKALTTLDLRGNGITGEIPKEIGNLTSLSMLNLENNQLIGEIPFSIGNLGKLTFLVLSQNNLSGSIPESLASLPSLTDLQIASNNLSGKVPRQLFEVSKYNLSGNHLDCGTTPFPSCESIHAGRKRKPKASMIVGITVSLVVILILGSYLVFIWWKGGKRGLRGDVCVDVSEVETDFLHNDKAKAKRPENRYKVGYKYGKYAPLTIPHREASTLCIIMLIIQTETCLDANKDPPSFEAGSSIIKVRATMEQIKFLDHVPQLTGREPHSAIFVLITIVFSLKAKALTKTTSTRTKAVLQLNLLTTLLPPLRRQRQILPLPFHHELLVILLVPLFQTVNLPLKILYLSTQHADPVILPCLQNAPRQLSSFSLQEQRLGCQPLVLFLQHCHSIPQGRIIIQ</sequence>
<dbReference type="FunFam" id="3.80.10.10:FF:000150">
    <property type="entry name" value="Putative LRR receptor-like serine/threonine-protein kinase"/>
    <property type="match status" value="1"/>
</dbReference>
<dbReference type="GO" id="GO:0016301">
    <property type="term" value="F:kinase activity"/>
    <property type="evidence" value="ECO:0007669"/>
    <property type="project" value="UniProtKB-KW"/>
</dbReference>
<keyword evidence="4" id="KW-0732">Signal</keyword>
<feature type="transmembrane region" description="Helical" evidence="6">
    <location>
        <begin position="231"/>
        <end position="253"/>
    </location>
</feature>
<evidence type="ECO:0000256" key="3">
    <source>
        <dbReference type="ARBA" id="ARBA00022614"/>
    </source>
</evidence>
<evidence type="ECO:0000256" key="6">
    <source>
        <dbReference type="SAM" id="Phobius"/>
    </source>
</evidence>
<evidence type="ECO:0000313" key="9">
    <source>
        <dbReference type="EMBL" id="GER42833.1"/>
    </source>
</evidence>
<dbReference type="InterPro" id="IPR013210">
    <property type="entry name" value="LRR_N_plant-typ"/>
</dbReference>
<reference evidence="10" key="1">
    <citation type="journal article" date="2019" name="Curr. Biol.">
        <title>Genome Sequence of Striga asiatica Provides Insight into the Evolution of Plant Parasitism.</title>
        <authorList>
            <person name="Yoshida S."/>
            <person name="Kim S."/>
            <person name="Wafula E.K."/>
            <person name="Tanskanen J."/>
            <person name="Kim Y.M."/>
            <person name="Honaas L."/>
            <person name="Yang Z."/>
            <person name="Spallek T."/>
            <person name="Conn C.E."/>
            <person name="Ichihashi Y."/>
            <person name="Cheong K."/>
            <person name="Cui S."/>
            <person name="Der J.P."/>
            <person name="Gundlach H."/>
            <person name="Jiao Y."/>
            <person name="Hori C."/>
            <person name="Ishida J.K."/>
            <person name="Kasahara H."/>
            <person name="Kiba T."/>
            <person name="Kim M.S."/>
            <person name="Koo N."/>
            <person name="Laohavisit A."/>
            <person name="Lee Y.H."/>
            <person name="Lumba S."/>
            <person name="McCourt P."/>
            <person name="Mortimer J.C."/>
            <person name="Mutuku J.M."/>
            <person name="Nomura T."/>
            <person name="Sasaki-Sekimoto Y."/>
            <person name="Seto Y."/>
            <person name="Wang Y."/>
            <person name="Wakatake T."/>
            <person name="Sakakibara H."/>
            <person name="Demura T."/>
            <person name="Yamaguchi S."/>
            <person name="Yoneyama K."/>
            <person name="Manabe R.I."/>
            <person name="Nelson D.C."/>
            <person name="Schulman A.H."/>
            <person name="Timko M.P."/>
            <person name="dePamphilis C.W."/>
            <person name="Choi D."/>
            <person name="Shirasu K."/>
        </authorList>
    </citation>
    <scope>NUCLEOTIDE SEQUENCE [LARGE SCALE GENOMIC DNA]</scope>
    <source>
        <strain evidence="10">cv. UVA1</strain>
    </source>
</reference>
<keyword evidence="6" id="KW-0812">Transmembrane</keyword>
<dbReference type="GO" id="GO:0005886">
    <property type="term" value="C:plasma membrane"/>
    <property type="evidence" value="ECO:0007669"/>
    <property type="project" value="UniProtKB-SubCell"/>
</dbReference>